<dbReference type="Proteomes" id="UP000285768">
    <property type="component" value="Chromosome"/>
</dbReference>
<protein>
    <submittedName>
        <fullName evidence="1">Uncharacterized protein</fullName>
    </submittedName>
</protein>
<keyword evidence="2" id="KW-1185">Reference proteome</keyword>
<sequence>MSLLPILTRERAATMSAKELIIACAAQVDAQNPSLPATDREDKCIALIDALASEDHLEEIRRSYLKDQVEESMERIIDKTAAHLFDPETNSDGVPEGIVSYRNGIGEGMFVPLRQARPEDFERPFHLHHRGPYLAVAKLMRTHGMDNYQAAYEAGIFTPGKDAS</sequence>
<name>A0ABX5QEK4_9MICO</name>
<organism evidence="1 2">
    <name type="scientific">Leucobacter muris</name>
    <dbReference type="NCBI Taxonomy" id="1935379"/>
    <lineage>
        <taxon>Bacteria</taxon>
        <taxon>Bacillati</taxon>
        <taxon>Actinomycetota</taxon>
        <taxon>Actinomycetes</taxon>
        <taxon>Micrococcales</taxon>
        <taxon>Microbacteriaceae</taxon>
        <taxon>Leucobacter</taxon>
    </lineage>
</organism>
<reference evidence="1 2" key="1">
    <citation type="submission" date="2019-01" db="EMBL/GenBank/DDBJ databases">
        <title>Leucobacter muris sp. nov. isolated from the nose of a laboratory mouse.</title>
        <authorList>
            <person name="Benga L."/>
            <person name="Sproeer C."/>
            <person name="Schumann P."/>
            <person name="Verbarg S."/>
            <person name="Bunk B."/>
            <person name="Engelhardt E."/>
            <person name="Benten P.M."/>
            <person name="Sager M."/>
        </authorList>
    </citation>
    <scope>NUCLEOTIDE SEQUENCE [LARGE SCALE GENOMIC DNA]</scope>
    <source>
        <strain evidence="1 2">DSM 101948</strain>
    </source>
</reference>
<accession>A0ABX5QEK4</accession>
<proteinExistence type="predicted"/>
<gene>
    <name evidence="1" type="ORF">Leucomu_05855</name>
</gene>
<dbReference type="RefSeq" id="WP_128386637.1">
    <property type="nucleotide sequence ID" value="NZ_CP035037.1"/>
</dbReference>
<dbReference type="EMBL" id="CP035037">
    <property type="protein sequence ID" value="QAB17509.1"/>
    <property type="molecule type" value="Genomic_DNA"/>
</dbReference>
<evidence type="ECO:0000313" key="1">
    <source>
        <dbReference type="EMBL" id="QAB17509.1"/>
    </source>
</evidence>
<evidence type="ECO:0000313" key="2">
    <source>
        <dbReference type="Proteomes" id="UP000285768"/>
    </source>
</evidence>